<comment type="caution">
    <text evidence="4">The sequence shown here is derived from an EMBL/GenBank/DDBJ whole genome shotgun (WGS) entry which is preliminary data.</text>
</comment>
<protein>
    <submittedName>
        <fullName evidence="4">Sirohydrochlorin chelatase</fullName>
    </submittedName>
</protein>
<dbReference type="Pfam" id="PF01903">
    <property type="entry name" value="CbiX"/>
    <property type="match status" value="2"/>
</dbReference>
<dbReference type="InterPro" id="IPR050963">
    <property type="entry name" value="Sirohydro_Cobaltochel/CbiX"/>
</dbReference>
<proteinExistence type="predicted"/>
<dbReference type="InterPro" id="IPR002762">
    <property type="entry name" value="CbiX-like"/>
</dbReference>
<dbReference type="GO" id="GO:0016829">
    <property type="term" value="F:lyase activity"/>
    <property type="evidence" value="ECO:0007669"/>
    <property type="project" value="UniProtKB-KW"/>
</dbReference>
<sequence length="340" mass="37240">MHDTTLLLVGHGSRQPAGNAEIERFAALWRERHPDWRIDVCFIEYADVLLDAGLDRAAQSSNGSGSIRRVIVIPFILNAAGHVKMEMPAAIAAARARHPEVRFDCLRHLGMGPEVLAILEDQRTTLLHSLDMPDPRSTGVILLGRGSSDAGANGELAKMARWIFEAADHDLVDIAFTGVAWPRLETVVQRQVRLGMTQILVIPVYLFTGVLIERIAAQLARLRRQYPQIAFAASEHFGFDPRIAALLDARLAAHLAADLEHGDAASSLLECDGCKYRQAAEEDHLHDHSHTGAHAHGAGHAAHGHADMHAETHANAHADHQHAGHAHHHHPHTTTPHRHA</sequence>
<dbReference type="CDD" id="cd03414">
    <property type="entry name" value="CbiX_SirB_C"/>
    <property type="match status" value="1"/>
</dbReference>
<gene>
    <name evidence="4" type="ORF">GHK24_09745</name>
</gene>
<keyword evidence="2" id="KW-0456">Lyase</keyword>
<reference evidence="4 5" key="1">
    <citation type="submission" date="2019-10" db="EMBL/GenBank/DDBJ databases">
        <title>Whole-genome sequence of the purple nonsulfur photosynthetic bacterium Rhodocyclus tenuis.</title>
        <authorList>
            <person name="Kyndt J.A."/>
            <person name="Meyer T.E."/>
        </authorList>
    </citation>
    <scope>NUCLEOTIDE SEQUENCE [LARGE SCALE GENOMIC DNA]</scope>
    <source>
        <strain evidence="4 5">DSM 110</strain>
    </source>
</reference>
<dbReference type="OrthoDB" id="9780708at2"/>
<feature type="compositionally biased region" description="Basic residues" evidence="3">
    <location>
        <begin position="323"/>
        <end position="340"/>
    </location>
</feature>
<accession>A0A6L5JXG6</accession>
<feature type="region of interest" description="Disordered" evidence="3">
    <location>
        <begin position="285"/>
        <end position="340"/>
    </location>
</feature>
<name>A0A6L5JXG6_RHOTE</name>
<evidence type="ECO:0000256" key="3">
    <source>
        <dbReference type="SAM" id="MobiDB-lite"/>
    </source>
</evidence>
<dbReference type="SUPFAM" id="SSF53800">
    <property type="entry name" value="Chelatase"/>
    <property type="match status" value="1"/>
</dbReference>
<feature type="compositionally biased region" description="Basic and acidic residues" evidence="3">
    <location>
        <begin position="304"/>
        <end position="322"/>
    </location>
</feature>
<dbReference type="Proteomes" id="UP000480275">
    <property type="component" value="Unassembled WGS sequence"/>
</dbReference>
<evidence type="ECO:0000313" key="5">
    <source>
        <dbReference type="Proteomes" id="UP000480275"/>
    </source>
</evidence>
<keyword evidence="1" id="KW-0479">Metal-binding</keyword>
<dbReference type="GO" id="GO:0046872">
    <property type="term" value="F:metal ion binding"/>
    <property type="evidence" value="ECO:0007669"/>
    <property type="project" value="UniProtKB-KW"/>
</dbReference>
<dbReference type="AlphaFoldDB" id="A0A6L5JXG6"/>
<dbReference type="PANTHER" id="PTHR33542:SF3">
    <property type="entry name" value="SIROHYDROCHLORIN FERROCHELATASE, CHLOROPLASTIC"/>
    <property type="match status" value="1"/>
</dbReference>
<dbReference type="Gene3D" id="3.40.50.1400">
    <property type="match status" value="2"/>
</dbReference>
<feature type="compositionally biased region" description="Low complexity" evidence="3">
    <location>
        <begin position="292"/>
        <end position="301"/>
    </location>
</feature>
<evidence type="ECO:0000256" key="2">
    <source>
        <dbReference type="ARBA" id="ARBA00023239"/>
    </source>
</evidence>
<dbReference type="PANTHER" id="PTHR33542">
    <property type="entry name" value="SIROHYDROCHLORIN FERROCHELATASE, CHLOROPLASTIC"/>
    <property type="match status" value="1"/>
</dbReference>
<dbReference type="EMBL" id="WIXJ01000006">
    <property type="protein sequence ID" value="MQY52057.1"/>
    <property type="molecule type" value="Genomic_DNA"/>
</dbReference>
<evidence type="ECO:0000256" key="1">
    <source>
        <dbReference type="ARBA" id="ARBA00022723"/>
    </source>
</evidence>
<dbReference type="CDD" id="cd03416">
    <property type="entry name" value="CbiX_SirB_N"/>
    <property type="match status" value="1"/>
</dbReference>
<evidence type="ECO:0000313" key="4">
    <source>
        <dbReference type="EMBL" id="MQY52057.1"/>
    </source>
</evidence>
<organism evidence="4 5">
    <name type="scientific">Rhodocyclus tenuis</name>
    <name type="common">Rhodospirillum tenue</name>
    <dbReference type="NCBI Taxonomy" id="1066"/>
    <lineage>
        <taxon>Bacteria</taxon>
        <taxon>Pseudomonadati</taxon>
        <taxon>Pseudomonadota</taxon>
        <taxon>Betaproteobacteria</taxon>
        <taxon>Rhodocyclales</taxon>
        <taxon>Rhodocyclaceae</taxon>
        <taxon>Rhodocyclus</taxon>
    </lineage>
</organism>